<proteinExistence type="predicted"/>
<reference evidence="1 2" key="1">
    <citation type="submission" date="2018-08" db="EMBL/GenBank/DDBJ databases">
        <title>Meiothermus terrae DSM 26712 genome sequencing project.</title>
        <authorList>
            <person name="Da Costa M.S."/>
            <person name="Albuquerque L."/>
            <person name="Raposo P."/>
            <person name="Froufe H.J.C."/>
            <person name="Barroso C.S."/>
            <person name="Egas C."/>
        </authorList>
    </citation>
    <scope>NUCLEOTIDE SEQUENCE [LARGE SCALE GENOMIC DNA]</scope>
    <source>
        <strain evidence="1 2">DSM 26712</strain>
    </source>
</reference>
<protein>
    <submittedName>
        <fullName evidence="1">Uncharacterized protein</fullName>
    </submittedName>
</protein>
<name>A0A399E095_9DEIN</name>
<dbReference type="AlphaFoldDB" id="A0A399E095"/>
<keyword evidence="2" id="KW-1185">Reference proteome</keyword>
<evidence type="ECO:0000313" key="2">
    <source>
        <dbReference type="Proteomes" id="UP000265715"/>
    </source>
</evidence>
<sequence length="216" mass="23134">MTSFPRSPKVHKGALIGLDVLNPVASVIVFQYNPDTLTRSIQASALTPQAGAEQSEVLRLKGPPRETIGLEVEIDAADQLEQAKDSAVSMGVYPALSALEMLLYPKSGLVIANEVLLRLGIVEVVPPEAPFTVLVWGPRRVVPVKLSGLQITEEAFDPSLNPIRARVRLDLQVLTYQDYGLLSPGGALFMAHQIAKEVMATLGSAENLTELPSTGG</sequence>
<evidence type="ECO:0000313" key="1">
    <source>
        <dbReference type="EMBL" id="RIH75602.1"/>
    </source>
</evidence>
<dbReference type="RefSeq" id="WP_119316781.1">
    <property type="nucleotide sequence ID" value="NZ_QXDL01000352.1"/>
</dbReference>
<gene>
    <name evidence="1" type="ORF">Mterra_03964</name>
</gene>
<dbReference type="Proteomes" id="UP000265715">
    <property type="component" value="Unassembled WGS sequence"/>
</dbReference>
<dbReference type="OrthoDB" id="661223at2"/>
<dbReference type="EMBL" id="QXDL01000352">
    <property type="protein sequence ID" value="RIH75602.1"/>
    <property type="molecule type" value="Genomic_DNA"/>
</dbReference>
<comment type="caution">
    <text evidence="1">The sequence shown here is derived from an EMBL/GenBank/DDBJ whole genome shotgun (WGS) entry which is preliminary data.</text>
</comment>
<organism evidence="1 2">
    <name type="scientific">Calidithermus terrae</name>
    <dbReference type="NCBI Taxonomy" id="1408545"/>
    <lineage>
        <taxon>Bacteria</taxon>
        <taxon>Thermotogati</taxon>
        <taxon>Deinococcota</taxon>
        <taxon>Deinococci</taxon>
        <taxon>Thermales</taxon>
        <taxon>Thermaceae</taxon>
        <taxon>Calidithermus</taxon>
    </lineage>
</organism>
<accession>A0A399E095</accession>